<comment type="cofactor">
    <cofactor evidence="1">
        <name>Mn(2+)</name>
        <dbReference type="ChEBI" id="CHEBI:29035"/>
    </cofactor>
</comment>
<dbReference type="EMBL" id="FNQM01000016">
    <property type="protein sequence ID" value="SEA89520.1"/>
    <property type="molecule type" value="Genomic_DNA"/>
</dbReference>
<dbReference type="InterPro" id="IPR045121">
    <property type="entry name" value="CoAse"/>
</dbReference>
<dbReference type="Proteomes" id="UP000198703">
    <property type="component" value="Unassembled WGS sequence"/>
</dbReference>
<sequence length="234" mass="24366">MSDRAETPSAAPVGEALLRAALALEGGVSGPPGGGIGQGAGVARGLDGDHALNPGFAPLEALTPAAVLCALVPRPCGLGVVLTERPATMRAHAGQIAFPGGKIDPGDASPLAAALRESEEEVGLPRAAVTMLGALPAYATRTGYLIHPFVGLAPGDFTPRPEPGEVADVFETPLDWLMDLSRHERRTVSWQGQARDFWAMPWRERMIWGATAGILRGLAERVSRARAETEKGAA</sequence>
<evidence type="ECO:0000313" key="9">
    <source>
        <dbReference type="Proteomes" id="UP000198703"/>
    </source>
</evidence>
<protein>
    <submittedName>
        <fullName evidence="8">8-oxo-dGTP pyrophosphatase MutT, NUDIX family</fullName>
    </submittedName>
</protein>
<evidence type="ECO:0000256" key="1">
    <source>
        <dbReference type="ARBA" id="ARBA00001936"/>
    </source>
</evidence>
<dbReference type="PROSITE" id="PS51462">
    <property type="entry name" value="NUDIX"/>
    <property type="match status" value="1"/>
</dbReference>
<evidence type="ECO:0000256" key="3">
    <source>
        <dbReference type="ARBA" id="ARBA00022723"/>
    </source>
</evidence>
<keyword evidence="5" id="KW-0460">Magnesium</keyword>
<dbReference type="Pfam" id="PF00293">
    <property type="entry name" value="NUDIX"/>
    <property type="match status" value="1"/>
</dbReference>
<name>A0A1H4EY07_9RHOB</name>
<dbReference type="AlphaFoldDB" id="A0A1H4EY07"/>
<dbReference type="Gene3D" id="3.90.79.10">
    <property type="entry name" value="Nucleoside Triphosphate Pyrophosphohydrolase"/>
    <property type="match status" value="1"/>
</dbReference>
<reference evidence="8 9" key="1">
    <citation type="submission" date="2016-10" db="EMBL/GenBank/DDBJ databases">
        <authorList>
            <person name="de Groot N.N."/>
        </authorList>
    </citation>
    <scope>NUCLEOTIDE SEQUENCE [LARGE SCALE GENOMIC DNA]</scope>
    <source>
        <strain evidence="8 9">DSM 15345</strain>
    </source>
</reference>
<organism evidence="8 9">
    <name type="scientific">Rubrimonas cliftonensis</name>
    <dbReference type="NCBI Taxonomy" id="89524"/>
    <lineage>
        <taxon>Bacteria</taxon>
        <taxon>Pseudomonadati</taxon>
        <taxon>Pseudomonadota</taxon>
        <taxon>Alphaproteobacteria</taxon>
        <taxon>Rhodobacterales</taxon>
        <taxon>Paracoccaceae</taxon>
        <taxon>Rubrimonas</taxon>
    </lineage>
</organism>
<keyword evidence="3" id="KW-0479">Metal-binding</keyword>
<dbReference type="PANTHER" id="PTHR12992">
    <property type="entry name" value="NUDIX HYDROLASE"/>
    <property type="match status" value="1"/>
</dbReference>
<comment type="cofactor">
    <cofactor evidence="2">
        <name>Mg(2+)</name>
        <dbReference type="ChEBI" id="CHEBI:18420"/>
    </cofactor>
</comment>
<feature type="domain" description="Nudix hydrolase" evidence="7">
    <location>
        <begin position="61"/>
        <end position="194"/>
    </location>
</feature>
<evidence type="ECO:0000256" key="2">
    <source>
        <dbReference type="ARBA" id="ARBA00001946"/>
    </source>
</evidence>
<dbReference type="STRING" id="89524.SAMN05444370_11653"/>
<evidence type="ECO:0000256" key="6">
    <source>
        <dbReference type="ARBA" id="ARBA00023211"/>
    </source>
</evidence>
<keyword evidence="6" id="KW-0464">Manganese</keyword>
<evidence type="ECO:0000313" key="8">
    <source>
        <dbReference type="EMBL" id="SEA89520.1"/>
    </source>
</evidence>
<dbReference type="SUPFAM" id="SSF55811">
    <property type="entry name" value="Nudix"/>
    <property type="match status" value="1"/>
</dbReference>
<dbReference type="InterPro" id="IPR015797">
    <property type="entry name" value="NUDIX_hydrolase-like_dom_sf"/>
</dbReference>
<evidence type="ECO:0000256" key="5">
    <source>
        <dbReference type="ARBA" id="ARBA00022842"/>
    </source>
</evidence>
<dbReference type="PANTHER" id="PTHR12992:SF11">
    <property type="entry name" value="MITOCHONDRIAL COENZYME A DIPHOSPHATASE NUDT8"/>
    <property type="match status" value="1"/>
</dbReference>
<dbReference type="GO" id="GO:0046872">
    <property type="term" value="F:metal ion binding"/>
    <property type="evidence" value="ECO:0007669"/>
    <property type="project" value="UniProtKB-KW"/>
</dbReference>
<keyword evidence="9" id="KW-1185">Reference proteome</keyword>
<dbReference type="GO" id="GO:0010945">
    <property type="term" value="F:coenzyme A diphosphatase activity"/>
    <property type="evidence" value="ECO:0007669"/>
    <property type="project" value="InterPro"/>
</dbReference>
<dbReference type="CDD" id="cd03426">
    <property type="entry name" value="NUDIX_CoAse_Nudt7"/>
    <property type="match status" value="1"/>
</dbReference>
<evidence type="ECO:0000259" key="7">
    <source>
        <dbReference type="PROSITE" id="PS51462"/>
    </source>
</evidence>
<accession>A0A1H4EY07</accession>
<dbReference type="InterPro" id="IPR000086">
    <property type="entry name" value="NUDIX_hydrolase_dom"/>
</dbReference>
<gene>
    <name evidence="8" type="ORF">SAMN05444370_11653</name>
</gene>
<proteinExistence type="predicted"/>
<evidence type="ECO:0000256" key="4">
    <source>
        <dbReference type="ARBA" id="ARBA00022801"/>
    </source>
</evidence>
<keyword evidence="4" id="KW-0378">Hydrolase</keyword>
<dbReference type="NCBIfam" id="NF007980">
    <property type="entry name" value="PRK10707.1"/>
    <property type="match status" value="1"/>
</dbReference>
<dbReference type="RefSeq" id="WP_217632226.1">
    <property type="nucleotide sequence ID" value="NZ_FNQM01000016.1"/>
</dbReference>